<comment type="caution">
    <text evidence="2">The sequence shown here is derived from an EMBL/GenBank/DDBJ whole genome shotgun (WGS) entry which is preliminary data.</text>
</comment>
<dbReference type="InterPro" id="IPR021401">
    <property type="entry name" value="DUF3040"/>
</dbReference>
<proteinExistence type="predicted"/>
<evidence type="ECO:0000256" key="1">
    <source>
        <dbReference type="SAM" id="Phobius"/>
    </source>
</evidence>
<dbReference type="EMBL" id="JAQFWQ010000060">
    <property type="protein sequence ID" value="MDA2812853.1"/>
    <property type="molecule type" value="Genomic_DNA"/>
</dbReference>
<dbReference type="Pfam" id="PF11239">
    <property type="entry name" value="DUF3040"/>
    <property type="match status" value="1"/>
</dbReference>
<gene>
    <name evidence="2" type="ORF">O4J56_19565</name>
</gene>
<keyword evidence="1" id="KW-0472">Membrane</keyword>
<dbReference type="Proteomes" id="UP001527866">
    <property type="component" value="Unassembled WGS sequence"/>
</dbReference>
<evidence type="ECO:0000313" key="2">
    <source>
        <dbReference type="EMBL" id="MDA2812853.1"/>
    </source>
</evidence>
<reference evidence="2 3" key="1">
    <citation type="submission" date="2023-01" db="EMBL/GenBank/DDBJ databases">
        <title>Draft genome sequence of Nocardiopsis sp. RSe5-2 isolated from halophytes.</title>
        <authorList>
            <person name="Duangmal K."/>
            <person name="Chantavorakit T."/>
        </authorList>
    </citation>
    <scope>NUCLEOTIDE SEQUENCE [LARGE SCALE GENOMIC DNA]</scope>
    <source>
        <strain evidence="2 3">RSe5-2</strain>
    </source>
</reference>
<name>A0ABT4U7B7_9ACTN</name>
<evidence type="ECO:0000313" key="3">
    <source>
        <dbReference type="Proteomes" id="UP001527866"/>
    </source>
</evidence>
<keyword evidence="3" id="KW-1185">Reference proteome</keyword>
<keyword evidence="1" id="KW-1133">Transmembrane helix</keyword>
<feature type="transmembrane region" description="Helical" evidence="1">
    <location>
        <begin position="61"/>
        <end position="85"/>
    </location>
</feature>
<dbReference type="RefSeq" id="WP_270687551.1">
    <property type="nucleotide sequence ID" value="NZ_JAQFWQ010000060.1"/>
</dbReference>
<keyword evidence="1" id="KW-0812">Transmembrane</keyword>
<organism evidence="2 3">
    <name type="scientific">Nocardiopsis endophytica</name>
    <dbReference type="NCBI Taxonomy" id="3018445"/>
    <lineage>
        <taxon>Bacteria</taxon>
        <taxon>Bacillati</taxon>
        <taxon>Actinomycetota</taxon>
        <taxon>Actinomycetes</taxon>
        <taxon>Streptosporangiales</taxon>
        <taxon>Nocardiopsidaceae</taxon>
        <taxon>Nocardiopsis</taxon>
    </lineage>
</organism>
<sequence>MGERDREVAMGAGRDERELWALEAQLRAEDPGYAARFDAGARRLEAQGGDGPRTEPVPRGAVAVVCAAFAFGLLMLVLVPLMVLAG</sequence>
<protein>
    <submittedName>
        <fullName evidence="2">DUF3040 domain-containing protein</fullName>
    </submittedName>
</protein>
<accession>A0ABT4U7B7</accession>